<dbReference type="RefSeq" id="WP_148312950.1">
    <property type="nucleotide sequence ID" value="NZ_AP012547.1"/>
</dbReference>
<dbReference type="KEGG" id="shd:SUTH_03003"/>
<dbReference type="Proteomes" id="UP000031637">
    <property type="component" value="Chromosome"/>
</dbReference>
<proteinExistence type="predicted"/>
<keyword evidence="2" id="KW-1185">Reference proteome</keyword>
<organism evidence="1 2">
    <name type="scientific">Sulfuritalea hydrogenivorans sk43H</name>
    <dbReference type="NCBI Taxonomy" id="1223802"/>
    <lineage>
        <taxon>Bacteria</taxon>
        <taxon>Pseudomonadati</taxon>
        <taxon>Pseudomonadota</taxon>
        <taxon>Betaproteobacteria</taxon>
        <taxon>Nitrosomonadales</taxon>
        <taxon>Sterolibacteriaceae</taxon>
        <taxon>Sulfuritalea</taxon>
    </lineage>
</organism>
<gene>
    <name evidence="1" type="ORF">SUTH_03003</name>
</gene>
<dbReference type="AlphaFoldDB" id="W0SIP9"/>
<protein>
    <submittedName>
        <fullName evidence="1">Uncharacterized protein</fullName>
    </submittedName>
</protein>
<sequence length="99" mass="11111">MQEVLGEFYTDRNGVAQLSSVAMVTHQRLHSSPRKPFTPQIQMTVRRVDAQGGRAFARDRHDRAKRRQTGVAGDCGRQDMMFDCLCVCHSGFQNEVIGG</sequence>
<name>W0SIP9_9PROT</name>
<dbReference type="STRING" id="1223802.SUTH_03003"/>
<evidence type="ECO:0000313" key="2">
    <source>
        <dbReference type="Proteomes" id="UP000031637"/>
    </source>
</evidence>
<accession>W0SIP9</accession>
<reference evidence="1 2" key="1">
    <citation type="journal article" date="2014" name="Syst. Appl. Microbiol.">
        <title>Complete genomes of freshwater sulfur oxidizers Sulfuricella denitrificans skB26 and Sulfuritalea hydrogenivorans sk43H: genetic insights into the sulfur oxidation pathway of betaproteobacteria.</title>
        <authorList>
            <person name="Watanabe T."/>
            <person name="Kojima H."/>
            <person name="Fukui M."/>
        </authorList>
    </citation>
    <scope>NUCLEOTIDE SEQUENCE [LARGE SCALE GENOMIC DNA]</scope>
    <source>
        <strain evidence="1">DSM22779</strain>
    </source>
</reference>
<evidence type="ECO:0000313" key="1">
    <source>
        <dbReference type="EMBL" id="BAO30782.1"/>
    </source>
</evidence>
<dbReference type="HOGENOM" id="CLU_2319067_0_0_4"/>
<dbReference type="EMBL" id="AP012547">
    <property type="protein sequence ID" value="BAO30782.1"/>
    <property type="molecule type" value="Genomic_DNA"/>
</dbReference>